<reference evidence="2 3" key="1">
    <citation type="journal article" date="2020" name="Nature">
        <title>Six reference-quality genomes reveal evolution of bat adaptations.</title>
        <authorList>
            <person name="Jebb D."/>
            <person name="Huang Z."/>
            <person name="Pippel M."/>
            <person name="Hughes G.M."/>
            <person name="Lavrichenko K."/>
            <person name="Devanna P."/>
            <person name="Winkler S."/>
            <person name="Jermiin L.S."/>
            <person name="Skirmuntt E.C."/>
            <person name="Katzourakis A."/>
            <person name="Burkitt-Gray L."/>
            <person name="Ray D.A."/>
            <person name="Sullivan K.A.M."/>
            <person name="Roscito J.G."/>
            <person name="Kirilenko B.M."/>
            <person name="Davalos L.M."/>
            <person name="Corthals A.P."/>
            <person name="Power M.L."/>
            <person name="Jones G."/>
            <person name="Ransome R.D."/>
            <person name="Dechmann D.K.N."/>
            <person name="Locatelli A.G."/>
            <person name="Puechmaille S.J."/>
            <person name="Fedrigo O."/>
            <person name="Jarvis E.D."/>
            <person name="Hiller M."/>
            <person name="Vernes S.C."/>
            <person name="Myers E.W."/>
            <person name="Teeling E.C."/>
        </authorList>
    </citation>
    <scope>NUCLEOTIDE SEQUENCE [LARGE SCALE GENOMIC DNA]</scope>
    <source>
        <strain evidence="2">MMyoMyo1</strain>
        <tissue evidence="2">Flight muscle</tissue>
    </source>
</reference>
<evidence type="ECO:0000313" key="2">
    <source>
        <dbReference type="EMBL" id="KAF6349908.1"/>
    </source>
</evidence>
<evidence type="ECO:0000313" key="3">
    <source>
        <dbReference type="Proteomes" id="UP000527355"/>
    </source>
</evidence>
<sequence>MTTSSPLTKCWTTEETQLLTCCMPSPESGLLLVWPILMMRCSRKLLERPRSPWTMRRNGNWAGVSYGSLRFCRRFWMTCFSTLSVIISMSWQLLSLNFMIAAIVWRKIGKLEKC</sequence>
<comment type="caution">
    <text evidence="2">The sequence shown here is derived from an EMBL/GenBank/DDBJ whole genome shotgun (WGS) entry which is preliminary data.</text>
</comment>
<gene>
    <name evidence="2" type="ORF">mMyoMyo1_016296</name>
</gene>
<name>A0A7J7XK64_MYOMY</name>
<keyword evidence="1" id="KW-1133">Transmembrane helix</keyword>
<dbReference type="Proteomes" id="UP000527355">
    <property type="component" value="Unassembled WGS sequence"/>
</dbReference>
<keyword evidence="1" id="KW-0812">Transmembrane</keyword>
<evidence type="ECO:0000256" key="1">
    <source>
        <dbReference type="SAM" id="Phobius"/>
    </source>
</evidence>
<dbReference type="EMBL" id="JABWUV010000006">
    <property type="protein sequence ID" value="KAF6349908.1"/>
    <property type="molecule type" value="Genomic_DNA"/>
</dbReference>
<accession>A0A7J7XK64</accession>
<feature type="transmembrane region" description="Helical" evidence="1">
    <location>
        <begin position="75"/>
        <end position="105"/>
    </location>
</feature>
<keyword evidence="1" id="KW-0472">Membrane</keyword>
<protein>
    <submittedName>
        <fullName evidence="2">Uncharacterized protein</fullName>
    </submittedName>
</protein>
<keyword evidence="3" id="KW-1185">Reference proteome</keyword>
<proteinExistence type="predicted"/>
<organism evidence="2 3">
    <name type="scientific">Myotis myotis</name>
    <name type="common">Greater mouse-eared bat</name>
    <name type="synonym">Vespertilio myotis</name>
    <dbReference type="NCBI Taxonomy" id="51298"/>
    <lineage>
        <taxon>Eukaryota</taxon>
        <taxon>Metazoa</taxon>
        <taxon>Chordata</taxon>
        <taxon>Craniata</taxon>
        <taxon>Vertebrata</taxon>
        <taxon>Euteleostomi</taxon>
        <taxon>Mammalia</taxon>
        <taxon>Eutheria</taxon>
        <taxon>Laurasiatheria</taxon>
        <taxon>Chiroptera</taxon>
        <taxon>Yangochiroptera</taxon>
        <taxon>Vespertilionidae</taxon>
        <taxon>Myotis</taxon>
    </lineage>
</organism>
<dbReference type="AlphaFoldDB" id="A0A7J7XK64"/>